<reference evidence="1 2" key="1">
    <citation type="journal article" date="2011" name="PLoS Pathog.">
        <title>Endophytic Life Strategies Decoded by Genome and Transcriptome Analyses of the Mutualistic Root Symbiont Piriformospora indica.</title>
        <authorList>
            <person name="Zuccaro A."/>
            <person name="Lahrmann U."/>
            <person name="Guldener U."/>
            <person name="Langen G."/>
            <person name="Pfiffi S."/>
            <person name="Biedenkopf D."/>
            <person name="Wong P."/>
            <person name="Samans B."/>
            <person name="Grimm C."/>
            <person name="Basiewicz M."/>
            <person name="Murat C."/>
            <person name="Martin F."/>
            <person name="Kogel K.H."/>
        </authorList>
    </citation>
    <scope>NUCLEOTIDE SEQUENCE [LARGE SCALE GENOMIC DNA]</scope>
    <source>
        <strain evidence="1 2">DSM 11827</strain>
    </source>
</reference>
<gene>
    <name evidence="1" type="ORF">PIIN_06781</name>
</gene>
<organism evidence="1 2">
    <name type="scientific">Serendipita indica (strain DSM 11827)</name>
    <name type="common">Root endophyte fungus</name>
    <name type="synonym">Piriformospora indica</name>
    <dbReference type="NCBI Taxonomy" id="1109443"/>
    <lineage>
        <taxon>Eukaryota</taxon>
        <taxon>Fungi</taxon>
        <taxon>Dikarya</taxon>
        <taxon>Basidiomycota</taxon>
        <taxon>Agaricomycotina</taxon>
        <taxon>Agaricomycetes</taxon>
        <taxon>Sebacinales</taxon>
        <taxon>Serendipitaceae</taxon>
        <taxon>Serendipita</taxon>
    </lineage>
</organism>
<proteinExistence type="predicted"/>
<dbReference type="InParanoid" id="G4TNF2"/>
<dbReference type="Proteomes" id="UP000007148">
    <property type="component" value="Unassembled WGS sequence"/>
</dbReference>
<protein>
    <submittedName>
        <fullName evidence="1">Uncharacterized protein</fullName>
    </submittedName>
</protein>
<dbReference type="HOGENOM" id="CLU_1704938_0_0_1"/>
<evidence type="ECO:0000313" key="2">
    <source>
        <dbReference type="Proteomes" id="UP000007148"/>
    </source>
</evidence>
<dbReference type="AlphaFoldDB" id="G4TNF2"/>
<accession>G4TNF2</accession>
<sequence>MKKSEVLHLGPEPWHRFILADLGWCHKTLRHGIVILESLEGIGMAMIRGETAIGESRDVQDLVHRILGGLLARMENVNDLQGIGGIGQRSADASVHQEDAMIGQAAPSLDGQHARKVEKDAQVRLMKRINNEKLLESNARPVQMISKITGRGIG</sequence>
<evidence type="ECO:0000313" key="1">
    <source>
        <dbReference type="EMBL" id="CCA72845.1"/>
    </source>
</evidence>
<name>G4TNF2_SERID</name>
<dbReference type="EMBL" id="CAFZ01000186">
    <property type="protein sequence ID" value="CCA72845.1"/>
    <property type="molecule type" value="Genomic_DNA"/>
</dbReference>
<comment type="caution">
    <text evidence="1">The sequence shown here is derived from an EMBL/GenBank/DDBJ whole genome shotgun (WGS) entry which is preliminary data.</text>
</comment>
<keyword evidence="2" id="KW-1185">Reference proteome</keyword>